<proteinExistence type="predicted"/>
<dbReference type="AlphaFoldDB" id="A0A1I7NIT2"/>
<sequence length="57" mass="6406">MDQYLNELLLLLSVIAAPIILGALLFYGMTISERRHHSGRDDNPSDRVAIGNKRRQG</sequence>
<dbReference type="Proteomes" id="UP000199423">
    <property type="component" value="Unassembled WGS sequence"/>
</dbReference>
<name>A0A1I7NIT2_9HYPH</name>
<evidence type="ECO:0000313" key="3">
    <source>
        <dbReference type="EMBL" id="SFV34548.1"/>
    </source>
</evidence>
<evidence type="ECO:0000256" key="1">
    <source>
        <dbReference type="SAM" id="MobiDB-lite"/>
    </source>
</evidence>
<accession>A0A1I7NIT2</accession>
<evidence type="ECO:0000313" key="4">
    <source>
        <dbReference type="Proteomes" id="UP000199423"/>
    </source>
</evidence>
<feature type="region of interest" description="Disordered" evidence="1">
    <location>
        <begin position="35"/>
        <end position="57"/>
    </location>
</feature>
<keyword evidence="2" id="KW-1133">Transmembrane helix</keyword>
<evidence type="ECO:0000256" key="2">
    <source>
        <dbReference type="SAM" id="Phobius"/>
    </source>
</evidence>
<protein>
    <recommendedName>
        <fullName evidence="5">Cytochrome oxidase maturation protein, cbb3-type</fullName>
    </recommendedName>
</protein>
<reference evidence="4" key="1">
    <citation type="submission" date="2016-10" db="EMBL/GenBank/DDBJ databases">
        <authorList>
            <person name="Varghese N."/>
            <person name="Submissions S."/>
        </authorList>
    </citation>
    <scope>NUCLEOTIDE SEQUENCE [LARGE SCALE GENOMIC DNA]</scope>
    <source>
        <strain evidence="4">DSM 1565</strain>
    </source>
</reference>
<keyword evidence="2" id="KW-0472">Membrane</keyword>
<keyword evidence="2" id="KW-0812">Transmembrane</keyword>
<dbReference type="EMBL" id="FPCH01000002">
    <property type="protein sequence ID" value="SFV34548.1"/>
    <property type="molecule type" value="Genomic_DNA"/>
</dbReference>
<organism evidence="3 4">
    <name type="scientific">Hyphomicrobium facile</name>
    <dbReference type="NCBI Taxonomy" id="51670"/>
    <lineage>
        <taxon>Bacteria</taxon>
        <taxon>Pseudomonadati</taxon>
        <taxon>Pseudomonadota</taxon>
        <taxon>Alphaproteobacteria</taxon>
        <taxon>Hyphomicrobiales</taxon>
        <taxon>Hyphomicrobiaceae</taxon>
        <taxon>Hyphomicrobium</taxon>
    </lineage>
</organism>
<evidence type="ECO:0008006" key="5">
    <source>
        <dbReference type="Google" id="ProtNLM"/>
    </source>
</evidence>
<keyword evidence="4" id="KW-1185">Reference proteome</keyword>
<feature type="transmembrane region" description="Helical" evidence="2">
    <location>
        <begin position="6"/>
        <end position="27"/>
    </location>
</feature>
<gene>
    <name evidence="3" type="ORF">SAMN04488557_2359</name>
</gene>